<dbReference type="EMBL" id="CP011371">
    <property type="protein sequence ID" value="AKJ26735.1"/>
    <property type="molecule type" value="Genomic_DNA"/>
</dbReference>
<accession>A0A0G3BJL5</accession>
<sequence>MLHSGAQLAMDPYAQEIFDLWFSGKAPSEVVFDNEKWARYMQADAGLQQQIAERLAEHAASNSVRMPMHQNGGRHEAEFQLTWHAEVGGETGGYRSGYAVLHGTDRTVGDFGASGRFSAVRRSSGEGYTVTYTDLRFVFNDRVNMNKKYASDVQFGVLAGNMARCLGGDPPRDYILRVVWREPGPRKFDVGGGLLKEFRNL</sequence>
<proteinExistence type="predicted"/>
<dbReference type="Proteomes" id="UP000035352">
    <property type="component" value="Chromosome"/>
</dbReference>
<dbReference type="AlphaFoldDB" id="A0A0G3BJL5"/>
<gene>
    <name evidence="1" type="ORF">AAW51_0044</name>
</gene>
<keyword evidence="2" id="KW-1185">Reference proteome</keyword>
<protein>
    <submittedName>
        <fullName evidence="1">Uncharacterized protein</fullName>
    </submittedName>
</protein>
<dbReference type="KEGG" id="pbh:AAW51_0044"/>
<reference evidence="1 2" key="1">
    <citation type="submission" date="2015-05" db="EMBL/GenBank/DDBJ databases">
        <authorList>
            <person name="Tang B."/>
            <person name="Yu Y."/>
        </authorList>
    </citation>
    <scope>NUCLEOTIDE SEQUENCE [LARGE SCALE GENOMIC DNA]</scope>
    <source>
        <strain evidence="1 2">DSM 7029</strain>
    </source>
</reference>
<organism evidence="1 2">
    <name type="scientific">Caldimonas brevitalea</name>
    <dbReference type="NCBI Taxonomy" id="413882"/>
    <lineage>
        <taxon>Bacteria</taxon>
        <taxon>Pseudomonadati</taxon>
        <taxon>Pseudomonadota</taxon>
        <taxon>Betaproteobacteria</taxon>
        <taxon>Burkholderiales</taxon>
        <taxon>Sphaerotilaceae</taxon>
        <taxon>Caldimonas</taxon>
    </lineage>
</organism>
<evidence type="ECO:0000313" key="2">
    <source>
        <dbReference type="Proteomes" id="UP000035352"/>
    </source>
</evidence>
<dbReference type="STRING" id="413882.AAW51_0044"/>
<evidence type="ECO:0000313" key="1">
    <source>
        <dbReference type="EMBL" id="AKJ26735.1"/>
    </source>
</evidence>
<name>A0A0G3BJL5_9BURK</name>